<keyword evidence="2" id="KW-1185">Reference proteome</keyword>
<dbReference type="Proteomes" id="UP001153148">
    <property type="component" value="Unassembled WGS sequence"/>
</dbReference>
<evidence type="ECO:0000313" key="1">
    <source>
        <dbReference type="EMBL" id="CAG2066811.1"/>
    </source>
</evidence>
<organism evidence="1 2">
    <name type="scientific">Timema podura</name>
    <name type="common">Walking stick</name>
    <dbReference type="NCBI Taxonomy" id="61482"/>
    <lineage>
        <taxon>Eukaryota</taxon>
        <taxon>Metazoa</taxon>
        <taxon>Ecdysozoa</taxon>
        <taxon>Arthropoda</taxon>
        <taxon>Hexapoda</taxon>
        <taxon>Insecta</taxon>
        <taxon>Pterygota</taxon>
        <taxon>Neoptera</taxon>
        <taxon>Polyneoptera</taxon>
        <taxon>Phasmatodea</taxon>
        <taxon>Timematodea</taxon>
        <taxon>Timematoidea</taxon>
        <taxon>Timematidae</taxon>
        <taxon>Timema</taxon>
    </lineage>
</organism>
<gene>
    <name evidence="1" type="ORF">TPAB3V08_LOCUS13754</name>
</gene>
<name>A0ABN7PGA0_TIMPD</name>
<protein>
    <submittedName>
        <fullName evidence="1">Uncharacterized protein</fullName>
    </submittedName>
</protein>
<evidence type="ECO:0000313" key="2">
    <source>
        <dbReference type="Proteomes" id="UP001153148"/>
    </source>
</evidence>
<dbReference type="EMBL" id="CAJPIN010059353">
    <property type="protein sequence ID" value="CAG2066811.1"/>
    <property type="molecule type" value="Genomic_DNA"/>
</dbReference>
<sequence>MGVLRQSSVDQDLNPALLKYVDSNKNDNATPKGFNTCISSITSLTKKCCSTF</sequence>
<accession>A0ABN7PGA0</accession>
<comment type="caution">
    <text evidence="1">The sequence shown here is derived from an EMBL/GenBank/DDBJ whole genome shotgun (WGS) entry which is preliminary data.</text>
</comment>
<proteinExistence type="predicted"/>
<reference evidence="1" key="1">
    <citation type="submission" date="2021-03" db="EMBL/GenBank/DDBJ databases">
        <authorList>
            <person name="Tran Van P."/>
        </authorList>
    </citation>
    <scope>NUCLEOTIDE SEQUENCE</scope>
</reference>